<dbReference type="InterPro" id="IPR000259">
    <property type="entry name" value="Adhesion_dom_fimbrial"/>
</dbReference>
<reference evidence="4 5" key="1">
    <citation type="submission" date="2019-09" db="EMBL/GenBank/DDBJ databases">
        <title>FDA dAtabase for Regulatory Grade micrObial Sequences (FDA-ARGOS): Supporting development and validation of Infectious Disease Dx tests.</title>
        <authorList>
            <person name="Sciortino C."/>
            <person name="Tallon L."/>
            <person name="Sadzewicz L."/>
            <person name="Vavikolanu K."/>
            <person name="Mehta A."/>
            <person name="Aluvathingal J."/>
            <person name="Nadendla S."/>
            <person name="Nandy P."/>
            <person name="Geyer C."/>
            <person name="Yan Y."/>
            <person name="Sichtig H."/>
        </authorList>
    </citation>
    <scope>NUCLEOTIDE SEQUENCE [LARGE SCALE GENOMIC DNA]</scope>
    <source>
        <strain evidence="4 5">FDAARGOS_664</strain>
    </source>
</reference>
<dbReference type="PANTHER" id="PTHR33420">
    <property type="entry name" value="FIMBRIAL SUBUNIT ELFA-RELATED"/>
    <property type="match status" value="1"/>
</dbReference>
<feature type="region of interest" description="Disordered" evidence="2">
    <location>
        <begin position="1"/>
        <end position="30"/>
    </location>
</feature>
<evidence type="ECO:0000313" key="5">
    <source>
        <dbReference type="Proteomes" id="UP000322822"/>
    </source>
</evidence>
<accession>A0A5P2H1H8</accession>
<dbReference type="Gene3D" id="2.60.40.3310">
    <property type="match status" value="1"/>
</dbReference>
<feature type="region of interest" description="Disordered" evidence="2">
    <location>
        <begin position="164"/>
        <end position="185"/>
    </location>
</feature>
<dbReference type="Proteomes" id="UP000322822">
    <property type="component" value="Chromosome 1"/>
</dbReference>
<dbReference type="SUPFAM" id="SSF49401">
    <property type="entry name" value="Bacterial adhesins"/>
    <property type="match status" value="1"/>
</dbReference>
<keyword evidence="1" id="KW-0732">Signal</keyword>
<name>A0A5P2H1H8_9BURK</name>
<evidence type="ECO:0000256" key="1">
    <source>
        <dbReference type="ARBA" id="ARBA00022729"/>
    </source>
</evidence>
<protein>
    <submittedName>
        <fullName evidence="4">Type 1 fimbrial protein</fullName>
    </submittedName>
</protein>
<dbReference type="GO" id="GO:0043709">
    <property type="term" value="P:cell adhesion involved in single-species biofilm formation"/>
    <property type="evidence" value="ECO:0007669"/>
    <property type="project" value="TreeGrafter"/>
</dbReference>
<dbReference type="EMBL" id="CP044065">
    <property type="protein sequence ID" value="QET01190.1"/>
    <property type="molecule type" value="Genomic_DNA"/>
</dbReference>
<dbReference type="Gene3D" id="2.60.40.1090">
    <property type="entry name" value="Fimbrial-type adhesion domain"/>
    <property type="match status" value="1"/>
</dbReference>
<dbReference type="OrthoDB" id="8678921at2"/>
<feature type="compositionally biased region" description="Basic residues" evidence="2">
    <location>
        <begin position="12"/>
        <end position="21"/>
    </location>
</feature>
<dbReference type="Pfam" id="PF00419">
    <property type="entry name" value="Fimbrial"/>
    <property type="match status" value="1"/>
</dbReference>
<feature type="compositionally biased region" description="Basic and acidic residues" evidence="2">
    <location>
        <begin position="1"/>
        <end position="11"/>
    </location>
</feature>
<gene>
    <name evidence="4" type="ORF">FOB72_03490</name>
</gene>
<dbReference type="InterPro" id="IPR008966">
    <property type="entry name" value="Adhesion_dom_sf"/>
</dbReference>
<organism evidence="4 5">
    <name type="scientific">Cupriavidus pauculus</name>
    <dbReference type="NCBI Taxonomy" id="82633"/>
    <lineage>
        <taxon>Bacteria</taxon>
        <taxon>Pseudomonadati</taxon>
        <taxon>Pseudomonadota</taxon>
        <taxon>Betaproteobacteria</taxon>
        <taxon>Burkholderiales</taxon>
        <taxon>Burkholderiaceae</taxon>
        <taxon>Cupriavidus</taxon>
    </lineage>
</organism>
<evidence type="ECO:0000313" key="4">
    <source>
        <dbReference type="EMBL" id="QET01190.1"/>
    </source>
</evidence>
<evidence type="ECO:0000256" key="2">
    <source>
        <dbReference type="SAM" id="MobiDB-lite"/>
    </source>
</evidence>
<sequence length="378" mass="39400">MHARCRADARHQRPRRRRRPMCRAAMRSPGPPDMRARGVAMLAGLLSLPCVAWSAACTGGGQTYVLMLPATIRVLPTASVGTALTGWIDSPAVNDHYTCAAGADAGIGSRLPGVREAGLDIQSDGVTYAVYRTGLAGVGMAIRRDVKIGDRVYAGWHRAGTPGNAASWQVDRTRTQGTATQPGGMETTGVRFGVMLVKTGPVTAGTLPSELVAEGAAVIGDVAQTTPPPVTFRISATAVQPSTCRTPDVVVDLGTHMTHRFTGPGSTTPPRLFQFALNDCPAGLNGITYRIDARSAIVAADKAVVALNAASGATGVGVQLLDAAGDPMRLGTPIDVPGYDTRRDADYAIPLAARLYQTGSVVTAGAVRAEVTVTLDYR</sequence>
<dbReference type="GO" id="GO:0009289">
    <property type="term" value="C:pilus"/>
    <property type="evidence" value="ECO:0007669"/>
    <property type="project" value="InterPro"/>
</dbReference>
<dbReference type="AlphaFoldDB" id="A0A5P2H1H8"/>
<dbReference type="InterPro" id="IPR050263">
    <property type="entry name" value="Bact_Fimbrial_Adh_Pro"/>
</dbReference>
<dbReference type="InterPro" id="IPR036937">
    <property type="entry name" value="Adhesion_dom_fimbrial_sf"/>
</dbReference>
<proteinExistence type="predicted"/>
<feature type="domain" description="Fimbrial-type adhesion" evidence="3">
    <location>
        <begin position="239"/>
        <end position="377"/>
    </location>
</feature>
<evidence type="ECO:0000259" key="3">
    <source>
        <dbReference type="Pfam" id="PF00419"/>
    </source>
</evidence>
<dbReference type="PANTHER" id="PTHR33420:SF3">
    <property type="entry name" value="FIMBRIAL SUBUNIT ELFA"/>
    <property type="match status" value="1"/>
</dbReference>